<dbReference type="RefSeq" id="WP_114091612.1">
    <property type="nucleotide sequence ID" value="NZ_QOUW02000007.1"/>
</dbReference>
<name>A0A8B3DRB1_VIBHA</name>
<dbReference type="Proteomes" id="UP000253437">
    <property type="component" value="Unassembled WGS sequence"/>
</dbReference>
<accession>A0A8B3DRB1</accession>
<evidence type="ECO:0000313" key="1">
    <source>
        <dbReference type="EMBL" id="RIW17874.1"/>
    </source>
</evidence>
<proteinExistence type="predicted"/>
<protein>
    <submittedName>
        <fullName evidence="1">Uncharacterized protein</fullName>
    </submittedName>
</protein>
<evidence type="ECO:0000313" key="2">
    <source>
        <dbReference type="Proteomes" id="UP000253437"/>
    </source>
</evidence>
<comment type="caution">
    <text evidence="1">The sequence shown here is derived from an EMBL/GenBank/DDBJ whole genome shotgun (WGS) entry which is preliminary data.</text>
</comment>
<organism evidence="1 2">
    <name type="scientific">Vibrio harveyi</name>
    <name type="common">Beneckea harveyi</name>
    <dbReference type="NCBI Taxonomy" id="669"/>
    <lineage>
        <taxon>Bacteria</taxon>
        <taxon>Pseudomonadati</taxon>
        <taxon>Pseudomonadota</taxon>
        <taxon>Gammaproteobacteria</taxon>
        <taxon>Vibrionales</taxon>
        <taxon>Vibrionaceae</taxon>
        <taxon>Vibrio</taxon>
    </lineage>
</organism>
<dbReference type="AlphaFoldDB" id="A0A8B3DRB1"/>
<dbReference type="EMBL" id="QOUW02000007">
    <property type="protein sequence ID" value="RIW17874.1"/>
    <property type="molecule type" value="Genomic_DNA"/>
</dbReference>
<sequence length="286" mass="31865">MAEVVNVNGESALTRTGRITPTSQGNESRKLAEYVLTKLRGMGYKADFDVCHDNGNGHFSVFEFCGALGGVSIRYMDYAIHQQVLAKAMESVDEVTDFCDMIRSSATPDKYKLRRALSQPSQVAFLAGSNCMRVAIDFDKVAECVANGGMVKPHPVTHERHIFELNQDFPKAIMPLRVAGGSLIPDLDKAYIPTTSELNFVAMAHGVPIEDISLHDNWSVFRSCYASYVEQIRKSEAHSDQDALNMLFSSPKSGLFFSQEDVDNNIMNYVKEVEKTINENLFRSTK</sequence>
<reference evidence="1 2" key="1">
    <citation type="submission" date="2018-08" db="EMBL/GenBank/DDBJ databases">
        <title>Vibrio harveyi strains pathogenic to white snook Centropomus viridis Lockington (1877) and potential probiotic bacteria.</title>
        <authorList>
            <person name="Soto-Rodriguez S."/>
            <person name="Gomez-Gil B."/>
            <person name="Lozano-Olvera R."/>
        </authorList>
    </citation>
    <scope>NUCLEOTIDE SEQUENCE [LARGE SCALE GENOMIC DNA]</scope>
    <source>
        <strain evidence="1 2">CAIM 1508</strain>
    </source>
</reference>
<gene>
    <name evidence="1" type="ORF">DS957_003640</name>
</gene>